<feature type="compositionally biased region" description="Basic and acidic residues" evidence="1">
    <location>
        <begin position="868"/>
        <end position="878"/>
    </location>
</feature>
<dbReference type="OMA" id="WNIKVAF"/>
<dbReference type="VEuPathDB" id="TriTrypDB:TvY486_0702230"/>
<sequence length="1029" mass="111123">MFKKRVEPKDKPSAPNEQRQKPATTNAPKQKSATPEESRQSASSKGAPTSVVPNDNKTVAQSIVNLKTRLMTPFMLYDETKHQVVLNTAHDRILRSEVTRIQGVVLRGIRQALDQDSRTTPKEALYCLQKSVMLAFASCAVTSDTEALVPCCTEEAAAPLLPRLEAIFAARNACPKCILSLAAVLSTGSVLDNLVEVCKRIGARLTAEGTAPIASRRTEKEKQALEATKKNVQDFKQLRATMAATFDSISIPSKKATGLPPSPSSSATDIKAAEMIIQLYYSLLNWMLMIQPERVNLSTPRHVGDAPGSPQGSESLFARVTFYDAASGKVVIERSSLTSKWGVMVNPQGTMIGVENALRVATGAGGELYYALQLQSSGLPIFDVNGVRVRESDEMDGGKESSEAKTKRLEKIRAALMGPNTVVSFKVAPIIGLREPREITFNLVQQGGEGASGQLADLILRRMSVDVDWNIKFSPGDKKQLVLESIPETLQLSDSAREFVERNSGSLVVVQVNGCDTVKNKFIVDLVNSSLILVLRLQVLPRRQDNVKNVSADNDGAHLSKPKVAVVDTVASNLSSKSVAEVRATEAPDTVQEISTEAQVLEDDDEEVWTSRSTNDKPQVSNNTKVASTLVGGGAANDDSPVDSSSGVVVELAHDEEIEVAKHRELLQKHDIDPDKPLPESQVAPVAQETRKRGRPRKALDSTAASSGRTAAGRGTDDVTDETTMSAEATEDDVTEGSSKRGRPRKKKDDKTLQKKDVKKQLSSNVNDGETRDQKVKPEKSAEGSVGRKPGEGKAPEKSAPVKKGQAGSDSARNDSAERKEEDGSDVEDVKKNSAERDSTLVEAAEAQKVMDKPLVQVKSQSDAAAEVIKRKESERRATASPSESVKPSKTVGAAASAEKAKVVEQPHVSPAVLENAPPLTFENAVTLDRFDGTNMELRRPDSSTPWDIRLLLGGDKLTLTRLPPTSAALKNHPFIKKLLPDASGHINWQVESVNGIELGSANKGARAKAMEVIKKANKVTFVLRSLLK</sequence>
<dbReference type="Pfam" id="PF24953">
    <property type="entry name" value="DUF7762"/>
    <property type="match status" value="1"/>
</dbReference>
<name>G0TY41_TRYVY</name>
<evidence type="ECO:0000259" key="5">
    <source>
        <dbReference type="Pfam" id="PF24953"/>
    </source>
</evidence>
<organism evidence="6">
    <name type="scientific">Trypanosoma vivax (strain Y486)</name>
    <dbReference type="NCBI Taxonomy" id="1055687"/>
    <lineage>
        <taxon>Eukaryota</taxon>
        <taxon>Discoba</taxon>
        <taxon>Euglenozoa</taxon>
        <taxon>Kinetoplastea</taxon>
        <taxon>Metakinetoplastina</taxon>
        <taxon>Trypanosomatida</taxon>
        <taxon>Trypanosomatidae</taxon>
        <taxon>Trypanosoma</taxon>
        <taxon>Duttonella</taxon>
    </lineage>
</organism>
<feature type="compositionally biased region" description="Low complexity" evidence="1">
    <location>
        <begin position="702"/>
        <end position="714"/>
    </location>
</feature>
<feature type="compositionally biased region" description="Basic and acidic residues" evidence="1">
    <location>
        <begin position="812"/>
        <end position="840"/>
    </location>
</feature>
<dbReference type="Pfam" id="PF24949">
    <property type="entry name" value="DUF7760"/>
    <property type="match status" value="1"/>
</dbReference>
<feature type="region of interest" description="Disordered" evidence="1">
    <location>
        <begin position="670"/>
        <end position="898"/>
    </location>
</feature>
<feature type="domain" description="DUF7761" evidence="4">
    <location>
        <begin position="318"/>
        <end position="427"/>
    </location>
</feature>
<proteinExistence type="predicted"/>
<dbReference type="InterPro" id="IPR056663">
    <property type="entry name" value="DUF7761"/>
</dbReference>
<feature type="domain" description="DUF7759" evidence="2">
    <location>
        <begin position="915"/>
        <end position="1025"/>
    </location>
</feature>
<evidence type="ECO:0000259" key="2">
    <source>
        <dbReference type="Pfam" id="PF24945"/>
    </source>
</evidence>
<feature type="compositionally biased region" description="Basic and acidic residues" evidence="1">
    <location>
        <begin position="747"/>
        <end position="760"/>
    </location>
</feature>
<evidence type="ECO:0000259" key="4">
    <source>
        <dbReference type="Pfam" id="PF24952"/>
    </source>
</evidence>
<feature type="compositionally biased region" description="Polar residues" evidence="1">
    <location>
        <begin position="40"/>
        <end position="54"/>
    </location>
</feature>
<dbReference type="Pfam" id="PF24952">
    <property type="entry name" value="DUF7761"/>
    <property type="match status" value="1"/>
</dbReference>
<evidence type="ECO:0000256" key="1">
    <source>
        <dbReference type="SAM" id="MobiDB-lite"/>
    </source>
</evidence>
<evidence type="ECO:0000313" key="6">
    <source>
        <dbReference type="EMBL" id="CCC48886.1"/>
    </source>
</evidence>
<dbReference type="InterPro" id="IPR056664">
    <property type="entry name" value="DUF7762"/>
</dbReference>
<accession>G0TY41</accession>
<dbReference type="PANTHER" id="PTHR42262">
    <property type="entry name" value="PDZ DOMAIN-CONTAINING PROTEIN-RELATED"/>
    <property type="match status" value="1"/>
</dbReference>
<dbReference type="AlphaFoldDB" id="G0TY41"/>
<dbReference type="PANTHER" id="PTHR42262:SF1">
    <property type="match status" value="1"/>
</dbReference>
<feature type="region of interest" description="Disordered" evidence="1">
    <location>
        <begin position="596"/>
        <end position="624"/>
    </location>
</feature>
<evidence type="ECO:0000259" key="3">
    <source>
        <dbReference type="Pfam" id="PF24949"/>
    </source>
</evidence>
<dbReference type="EMBL" id="HE573023">
    <property type="protein sequence ID" value="CCC48886.1"/>
    <property type="molecule type" value="Genomic_DNA"/>
</dbReference>
<protein>
    <submittedName>
        <fullName evidence="6">Uncharacterized protein</fullName>
    </submittedName>
</protein>
<feature type="compositionally biased region" description="Polar residues" evidence="1">
    <location>
        <begin position="610"/>
        <end position="624"/>
    </location>
</feature>
<feature type="region of interest" description="Disordered" evidence="1">
    <location>
        <begin position="1"/>
        <end position="54"/>
    </location>
</feature>
<reference evidence="6" key="1">
    <citation type="journal article" date="2012" name="Proc. Natl. Acad. Sci. U.S.A.">
        <title>Antigenic diversity is generated by distinct evolutionary mechanisms in African trypanosome species.</title>
        <authorList>
            <person name="Jackson A.P."/>
            <person name="Berry A."/>
            <person name="Aslett M."/>
            <person name="Allison H.C."/>
            <person name="Burton P."/>
            <person name="Vavrova-Anderson J."/>
            <person name="Brown R."/>
            <person name="Browne H."/>
            <person name="Corton N."/>
            <person name="Hauser H."/>
            <person name="Gamble J."/>
            <person name="Gilderthorp R."/>
            <person name="Marcello L."/>
            <person name="McQuillan J."/>
            <person name="Otto T.D."/>
            <person name="Quail M.A."/>
            <person name="Sanders M.J."/>
            <person name="van Tonder A."/>
            <person name="Ginger M.L."/>
            <person name="Field M.C."/>
            <person name="Barry J.D."/>
            <person name="Hertz-Fowler C."/>
            <person name="Berriman M."/>
        </authorList>
    </citation>
    <scope>NUCLEOTIDE SEQUENCE</scope>
    <source>
        <strain evidence="6">Y486</strain>
    </source>
</reference>
<dbReference type="Pfam" id="PF24945">
    <property type="entry name" value="DUF7759"/>
    <property type="match status" value="1"/>
</dbReference>
<feature type="domain" description="DUF7762" evidence="5">
    <location>
        <begin position="436"/>
        <end position="539"/>
    </location>
</feature>
<feature type="compositionally biased region" description="Basic and acidic residues" evidence="1">
    <location>
        <begin position="1"/>
        <end position="12"/>
    </location>
</feature>
<feature type="compositionally biased region" description="Basic and acidic residues" evidence="1">
    <location>
        <begin position="769"/>
        <end position="782"/>
    </location>
</feature>
<gene>
    <name evidence="6" type="ORF">TVY486_0702230</name>
</gene>
<dbReference type="InterPro" id="IPR056662">
    <property type="entry name" value="DUF7760"/>
</dbReference>
<feature type="compositionally biased region" description="Polar residues" evidence="1">
    <location>
        <begin position="15"/>
        <end position="33"/>
    </location>
</feature>
<feature type="domain" description="DUF7760" evidence="3">
    <location>
        <begin position="60"/>
        <end position="301"/>
    </location>
</feature>
<dbReference type="InterPro" id="IPR056661">
    <property type="entry name" value="DUF7759"/>
</dbReference>